<keyword evidence="2" id="KW-1185">Reference proteome</keyword>
<protein>
    <submittedName>
        <fullName evidence="1">Uncharacterized protein</fullName>
    </submittedName>
</protein>
<dbReference type="EMBL" id="JAXCGZ010011323">
    <property type="protein sequence ID" value="KAK7075334.1"/>
    <property type="molecule type" value="Genomic_DNA"/>
</dbReference>
<dbReference type="AlphaFoldDB" id="A0AAN8XAY3"/>
<gene>
    <name evidence="1" type="ORF">SK128_000760</name>
</gene>
<comment type="caution">
    <text evidence="1">The sequence shown here is derived from an EMBL/GenBank/DDBJ whole genome shotgun (WGS) entry which is preliminary data.</text>
</comment>
<evidence type="ECO:0000313" key="2">
    <source>
        <dbReference type="Proteomes" id="UP001381693"/>
    </source>
</evidence>
<dbReference type="SUPFAM" id="SSF47862">
    <property type="entry name" value="Saposin"/>
    <property type="match status" value="1"/>
</dbReference>
<dbReference type="Proteomes" id="UP001381693">
    <property type="component" value="Unassembled WGS sequence"/>
</dbReference>
<feature type="non-terminal residue" evidence="1">
    <location>
        <position position="1"/>
    </location>
</feature>
<sequence>DLLCLECLAAAATADAMMANGATVEEIEEFVYTECVNFDIFPADVCDGMITLAG</sequence>
<proteinExistence type="predicted"/>
<accession>A0AAN8XAY3</accession>
<reference evidence="1 2" key="1">
    <citation type="submission" date="2023-11" db="EMBL/GenBank/DDBJ databases">
        <title>Halocaridina rubra genome assembly.</title>
        <authorList>
            <person name="Smith C."/>
        </authorList>
    </citation>
    <scope>NUCLEOTIDE SEQUENCE [LARGE SCALE GENOMIC DNA]</scope>
    <source>
        <strain evidence="1">EP-1</strain>
        <tissue evidence="1">Whole</tissue>
    </source>
</reference>
<dbReference type="InterPro" id="IPR011001">
    <property type="entry name" value="Saposin-like"/>
</dbReference>
<name>A0AAN8XAY3_HALRR</name>
<feature type="non-terminal residue" evidence="1">
    <location>
        <position position="54"/>
    </location>
</feature>
<evidence type="ECO:0000313" key="1">
    <source>
        <dbReference type="EMBL" id="KAK7075334.1"/>
    </source>
</evidence>
<organism evidence="1 2">
    <name type="scientific">Halocaridina rubra</name>
    <name type="common">Hawaiian red shrimp</name>
    <dbReference type="NCBI Taxonomy" id="373956"/>
    <lineage>
        <taxon>Eukaryota</taxon>
        <taxon>Metazoa</taxon>
        <taxon>Ecdysozoa</taxon>
        <taxon>Arthropoda</taxon>
        <taxon>Crustacea</taxon>
        <taxon>Multicrustacea</taxon>
        <taxon>Malacostraca</taxon>
        <taxon>Eumalacostraca</taxon>
        <taxon>Eucarida</taxon>
        <taxon>Decapoda</taxon>
        <taxon>Pleocyemata</taxon>
        <taxon>Caridea</taxon>
        <taxon>Atyoidea</taxon>
        <taxon>Atyidae</taxon>
        <taxon>Halocaridina</taxon>
    </lineage>
</organism>